<feature type="compositionally biased region" description="Polar residues" evidence="1">
    <location>
        <begin position="317"/>
        <end position="334"/>
    </location>
</feature>
<feature type="region of interest" description="Disordered" evidence="1">
    <location>
        <begin position="262"/>
        <end position="296"/>
    </location>
</feature>
<gene>
    <name evidence="2" type="ORF">DSM5745_09180</name>
</gene>
<feature type="region of interest" description="Disordered" evidence="1">
    <location>
        <begin position="317"/>
        <end position="357"/>
    </location>
</feature>
<dbReference type="GeneID" id="38119550"/>
<feature type="region of interest" description="Disordered" evidence="1">
    <location>
        <begin position="474"/>
        <end position="494"/>
    </location>
</feature>
<evidence type="ECO:0000256" key="1">
    <source>
        <dbReference type="SAM" id="MobiDB-lite"/>
    </source>
</evidence>
<dbReference type="AlphaFoldDB" id="A0A3D8R0F8"/>
<feature type="region of interest" description="Disordered" evidence="1">
    <location>
        <begin position="119"/>
        <end position="145"/>
    </location>
</feature>
<feature type="region of interest" description="Disordered" evidence="1">
    <location>
        <begin position="543"/>
        <end position="563"/>
    </location>
</feature>
<evidence type="ECO:0000313" key="3">
    <source>
        <dbReference type="Proteomes" id="UP000256690"/>
    </source>
</evidence>
<name>A0A3D8R0F8_9EURO</name>
<organism evidence="2 3">
    <name type="scientific">Aspergillus mulundensis</name>
    <dbReference type="NCBI Taxonomy" id="1810919"/>
    <lineage>
        <taxon>Eukaryota</taxon>
        <taxon>Fungi</taxon>
        <taxon>Dikarya</taxon>
        <taxon>Ascomycota</taxon>
        <taxon>Pezizomycotina</taxon>
        <taxon>Eurotiomycetes</taxon>
        <taxon>Eurotiomycetidae</taxon>
        <taxon>Eurotiales</taxon>
        <taxon>Aspergillaceae</taxon>
        <taxon>Aspergillus</taxon>
        <taxon>Aspergillus subgen. Nidulantes</taxon>
    </lineage>
</organism>
<reference evidence="2 3" key="1">
    <citation type="journal article" date="2018" name="IMA Fungus">
        <title>IMA Genome-F 9: Draft genome sequence of Annulohypoxylon stygium, Aspergillus mulundensis, Berkeleyomyces basicola (syn. Thielaviopsis basicola), Ceratocystis smalleyi, two Cercospora beticola strains, Coleophoma cylindrospora, Fusarium fracticaudum, Phialophora cf. hyalina, and Morchella septimelata.</title>
        <authorList>
            <person name="Wingfield B.D."/>
            <person name="Bills G.F."/>
            <person name="Dong Y."/>
            <person name="Huang W."/>
            <person name="Nel W.J."/>
            <person name="Swalarsk-Parry B.S."/>
            <person name="Vaghefi N."/>
            <person name="Wilken P.M."/>
            <person name="An Z."/>
            <person name="de Beer Z.W."/>
            <person name="De Vos L."/>
            <person name="Chen L."/>
            <person name="Duong T.A."/>
            <person name="Gao Y."/>
            <person name="Hammerbacher A."/>
            <person name="Kikkert J.R."/>
            <person name="Li Y."/>
            <person name="Li H."/>
            <person name="Li K."/>
            <person name="Li Q."/>
            <person name="Liu X."/>
            <person name="Ma X."/>
            <person name="Naidoo K."/>
            <person name="Pethybridge S.J."/>
            <person name="Sun J."/>
            <person name="Steenkamp E.T."/>
            <person name="van der Nest M.A."/>
            <person name="van Wyk S."/>
            <person name="Wingfield M.J."/>
            <person name="Xiong C."/>
            <person name="Yue Q."/>
            <person name="Zhang X."/>
        </authorList>
    </citation>
    <scope>NUCLEOTIDE SEQUENCE [LARGE SCALE GENOMIC DNA]</scope>
    <source>
        <strain evidence="2 3">DSM 5745</strain>
    </source>
</reference>
<comment type="caution">
    <text evidence="2">The sequence shown here is derived from an EMBL/GenBank/DDBJ whole genome shotgun (WGS) entry which is preliminary data.</text>
</comment>
<dbReference type="RefSeq" id="XP_026600282.1">
    <property type="nucleotide sequence ID" value="XM_026751196.1"/>
</dbReference>
<dbReference type="OrthoDB" id="5404004at2759"/>
<protein>
    <submittedName>
        <fullName evidence="2">Uncharacterized protein</fullName>
    </submittedName>
</protein>
<accession>A0A3D8R0F8</accession>
<sequence>MARGVLVKSRSPPQAPGISQPLLEYTDALPRNDTREIQPGISYSRPIHQVVKVGQHPAVSRGRDFGENPEPQAREFDFRVTSPPIEATTSDTHLGVDESMIGIALGSPRLLEQHNIAPQVQRMPPPTPPEDERPKSPLQRKPSKWKKIGGLFRAKNAVAPNATKPFYQIHATNEGPVQESTHSVDYKSRRRAGTRTAPIENTEVWPCLASENEATAHQQASKPNPGSFLQVEIPQVEMERYSVMFGGLLNNERPSLLARRSKTLDNLTIPGKESPSPLGPPRRRATSPAISPSFNLFPTMPASKAAKVLGTQNLSRVSNQSQALTSSQTKSQETLPEPNKLSLDSRPKALSSHRPQASVTSFLSATSIGSDDEPLLIHKVEPVRTYAGMKEPFWSVSRHSPAPVAITVPPSDFPMKAKNLTINTRELHSRSDSNSFSSVETYPYTPTATSASSPILSPLSIASPARGQTEAITTTVPTFPPPRTTSRAGHNGAPLPTIEVSIARSVSVSKGKGQVLVPVRTRAPQLNSSNERLVVRQAKTPMVTGPAYGHRPGLSQDVRIETV</sequence>
<feature type="region of interest" description="Disordered" evidence="1">
    <location>
        <begin position="1"/>
        <end position="25"/>
    </location>
</feature>
<proteinExistence type="predicted"/>
<dbReference type="Proteomes" id="UP000256690">
    <property type="component" value="Unassembled WGS sequence"/>
</dbReference>
<dbReference type="STRING" id="1810919.A0A3D8R0F8"/>
<keyword evidence="3" id="KW-1185">Reference proteome</keyword>
<dbReference type="EMBL" id="PVWQ01000012">
    <property type="protein sequence ID" value="RDW67314.1"/>
    <property type="molecule type" value="Genomic_DNA"/>
</dbReference>
<evidence type="ECO:0000313" key="2">
    <source>
        <dbReference type="EMBL" id="RDW67314.1"/>
    </source>
</evidence>